<dbReference type="PROSITE" id="PS51257">
    <property type="entry name" value="PROKAR_LIPOPROTEIN"/>
    <property type="match status" value="1"/>
</dbReference>
<feature type="domain" description="Cytochrome c" evidence="7">
    <location>
        <begin position="38"/>
        <end position="121"/>
    </location>
</feature>
<accession>A0ABT2VTK0</accession>
<dbReference type="InterPro" id="IPR036909">
    <property type="entry name" value="Cyt_c-like_dom_sf"/>
</dbReference>
<dbReference type="Pfam" id="PF00034">
    <property type="entry name" value="Cytochrom_C"/>
    <property type="match status" value="1"/>
</dbReference>
<dbReference type="SUPFAM" id="SSF46626">
    <property type="entry name" value="Cytochrome c"/>
    <property type="match status" value="1"/>
</dbReference>
<evidence type="ECO:0000256" key="2">
    <source>
        <dbReference type="ARBA" id="ARBA00022617"/>
    </source>
</evidence>
<dbReference type="InterPro" id="IPR009056">
    <property type="entry name" value="Cyt_c-like_dom"/>
</dbReference>
<evidence type="ECO:0000256" key="5">
    <source>
        <dbReference type="ARBA" id="ARBA00023004"/>
    </source>
</evidence>
<evidence type="ECO:0000256" key="1">
    <source>
        <dbReference type="ARBA" id="ARBA00022448"/>
    </source>
</evidence>
<dbReference type="EMBL" id="JAOTEN010000001">
    <property type="protein sequence ID" value="MCU7613323.1"/>
    <property type="molecule type" value="Genomic_DNA"/>
</dbReference>
<dbReference type="Gene3D" id="1.10.760.10">
    <property type="entry name" value="Cytochrome c-like domain"/>
    <property type="match status" value="1"/>
</dbReference>
<dbReference type="InterPro" id="IPR002324">
    <property type="entry name" value="Cyt_c_ID"/>
</dbReference>
<comment type="caution">
    <text evidence="8">The sequence shown here is derived from an EMBL/GenBank/DDBJ whole genome shotgun (WGS) entry which is preliminary data.</text>
</comment>
<evidence type="ECO:0000259" key="7">
    <source>
        <dbReference type="PROSITE" id="PS51007"/>
    </source>
</evidence>
<evidence type="ECO:0000256" key="4">
    <source>
        <dbReference type="ARBA" id="ARBA00022982"/>
    </source>
</evidence>
<reference evidence="9" key="1">
    <citation type="submission" date="2023-07" db="EMBL/GenBank/DDBJ databases">
        <title>Chryseobacterium sp. GMJ5 Genome sequencing and assembly.</title>
        <authorList>
            <person name="Jung Y."/>
        </authorList>
    </citation>
    <scope>NUCLEOTIDE SEQUENCE [LARGE SCALE GENOMIC DNA]</scope>
    <source>
        <strain evidence="9">GMJ5</strain>
    </source>
</reference>
<dbReference type="PROSITE" id="PS51007">
    <property type="entry name" value="CYTC"/>
    <property type="match status" value="1"/>
</dbReference>
<keyword evidence="9" id="KW-1185">Reference proteome</keyword>
<gene>
    <name evidence="8" type="ORF">N0B16_02640</name>
</gene>
<evidence type="ECO:0000256" key="3">
    <source>
        <dbReference type="ARBA" id="ARBA00022723"/>
    </source>
</evidence>
<dbReference type="Proteomes" id="UP001208114">
    <property type="component" value="Unassembled WGS sequence"/>
</dbReference>
<name>A0ABT2VTK0_9FLAO</name>
<keyword evidence="4" id="KW-0249">Electron transport</keyword>
<evidence type="ECO:0000313" key="9">
    <source>
        <dbReference type="Proteomes" id="UP001208114"/>
    </source>
</evidence>
<sequence>MKRLFLAGMISVFVISCSKKDNAEIHPGVSDDVSTPVAKNVSGKSLIESSDCMSCHTIDERLIGPSYKEIAEKYSEKDIERLSSKIIEGGSGNWGNVPMQAHPQISKEEAKKIVGYILTMKK</sequence>
<keyword evidence="5 6" id="KW-0408">Iron</keyword>
<proteinExistence type="predicted"/>
<evidence type="ECO:0000313" key="8">
    <source>
        <dbReference type="EMBL" id="MCU7613323.1"/>
    </source>
</evidence>
<protein>
    <submittedName>
        <fullName evidence="8">C-type cytochrome</fullName>
    </submittedName>
</protein>
<keyword evidence="3 6" id="KW-0479">Metal-binding</keyword>
<dbReference type="RefSeq" id="WP_262989170.1">
    <property type="nucleotide sequence ID" value="NZ_JAOTEN010000001.1"/>
</dbReference>
<keyword evidence="2 6" id="KW-0349">Heme</keyword>
<evidence type="ECO:0000256" key="6">
    <source>
        <dbReference type="PROSITE-ProRule" id="PRU00433"/>
    </source>
</evidence>
<keyword evidence="1" id="KW-0813">Transport</keyword>
<organism evidence="8 9">
    <name type="scientific">Chryseobacterium gilvum</name>
    <dbReference type="NCBI Taxonomy" id="2976534"/>
    <lineage>
        <taxon>Bacteria</taxon>
        <taxon>Pseudomonadati</taxon>
        <taxon>Bacteroidota</taxon>
        <taxon>Flavobacteriia</taxon>
        <taxon>Flavobacteriales</taxon>
        <taxon>Weeksellaceae</taxon>
        <taxon>Chryseobacterium group</taxon>
        <taxon>Chryseobacterium</taxon>
    </lineage>
</organism>
<dbReference type="PRINTS" id="PR00606">
    <property type="entry name" value="CYTCHROMECID"/>
</dbReference>